<comment type="catalytic activity">
    <reaction evidence="4 7">
        <text>uridine(38/39/40) in tRNA = pseudouridine(38/39/40) in tRNA</text>
        <dbReference type="Rhea" id="RHEA:22376"/>
        <dbReference type="Rhea" id="RHEA-COMP:10085"/>
        <dbReference type="Rhea" id="RHEA-COMP:10087"/>
        <dbReference type="ChEBI" id="CHEBI:65314"/>
        <dbReference type="ChEBI" id="CHEBI:65315"/>
        <dbReference type="EC" id="5.4.99.12"/>
    </reaction>
</comment>
<evidence type="ECO:0000313" key="10">
    <source>
        <dbReference type="Proteomes" id="UP000242754"/>
    </source>
</evidence>
<comment type="function">
    <text evidence="4">Formation of pseudouridine at positions 38, 39 and 40 in the anticodon stem and loop of transfer RNAs.</text>
</comment>
<dbReference type="GO" id="GO:0031119">
    <property type="term" value="P:tRNA pseudouridine synthesis"/>
    <property type="evidence" value="ECO:0007669"/>
    <property type="project" value="UniProtKB-UniRule"/>
</dbReference>
<organism evidence="9 10">
    <name type="scientific">Trichococcus palustris</name>
    <dbReference type="NCBI Taxonomy" id="140314"/>
    <lineage>
        <taxon>Bacteria</taxon>
        <taxon>Bacillati</taxon>
        <taxon>Bacillota</taxon>
        <taxon>Bacilli</taxon>
        <taxon>Lactobacillales</taxon>
        <taxon>Carnobacteriaceae</taxon>
        <taxon>Trichococcus</taxon>
    </lineage>
</organism>
<dbReference type="STRING" id="140314.SAMN04488076_10783"/>
<comment type="similarity">
    <text evidence="1 4 7">Belongs to the tRNA pseudouridine synthase TruA family.</text>
</comment>
<evidence type="ECO:0000313" key="9">
    <source>
        <dbReference type="EMBL" id="CZQ99318.1"/>
    </source>
</evidence>
<feature type="domain" description="Pseudouridine synthase I TruA alpha/beta" evidence="8">
    <location>
        <begin position="8"/>
        <end position="104"/>
    </location>
</feature>
<dbReference type="InterPro" id="IPR020103">
    <property type="entry name" value="PsdUridine_synth_cat_dom_sf"/>
</dbReference>
<accession>A0A143YX22</accession>
<dbReference type="SUPFAM" id="SSF55120">
    <property type="entry name" value="Pseudouridine synthase"/>
    <property type="match status" value="1"/>
</dbReference>
<evidence type="ECO:0000256" key="3">
    <source>
        <dbReference type="ARBA" id="ARBA00023235"/>
    </source>
</evidence>
<dbReference type="FunFam" id="3.30.70.580:FF:000001">
    <property type="entry name" value="tRNA pseudouridine synthase A"/>
    <property type="match status" value="1"/>
</dbReference>
<dbReference type="PANTHER" id="PTHR11142">
    <property type="entry name" value="PSEUDOURIDYLATE SYNTHASE"/>
    <property type="match status" value="1"/>
</dbReference>
<dbReference type="Proteomes" id="UP000242754">
    <property type="component" value="Unassembled WGS sequence"/>
</dbReference>
<dbReference type="HAMAP" id="MF_00171">
    <property type="entry name" value="TruA"/>
    <property type="match status" value="1"/>
</dbReference>
<comment type="subunit">
    <text evidence="4">Homodimer.</text>
</comment>
<dbReference type="InterPro" id="IPR020094">
    <property type="entry name" value="TruA/RsuA/RluB/E/F_N"/>
</dbReference>
<dbReference type="Pfam" id="PF01416">
    <property type="entry name" value="PseudoU_synth_1"/>
    <property type="match status" value="2"/>
</dbReference>
<reference evidence="9 10" key="1">
    <citation type="submission" date="2016-02" db="EMBL/GenBank/DDBJ databases">
        <authorList>
            <person name="Wen L."/>
            <person name="He K."/>
            <person name="Yang H."/>
        </authorList>
    </citation>
    <scope>NUCLEOTIDE SEQUENCE [LARGE SCALE GENOMIC DNA]</scope>
    <source>
        <strain evidence="9">Trichococcus palustris</strain>
    </source>
</reference>
<dbReference type="RefSeq" id="WP_087033909.1">
    <property type="nucleotide sequence ID" value="NZ_FJNE01000008.1"/>
</dbReference>
<comment type="caution">
    <text evidence="4">Lacks conserved residue(s) required for the propagation of feature annotation.</text>
</comment>
<evidence type="ECO:0000256" key="2">
    <source>
        <dbReference type="ARBA" id="ARBA00022694"/>
    </source>
</evidence>
<keyword evidence="10" id="KW-1185">Reference proteome</keyword>
<dbReference type="NCBIfam" id="TIGR00071">
    <property type="entry name" value="hisT_truA"/>
    <property type="match status" value="1"/>
</dbReference>
<dbReference type="PANTHER" id="PTHR11142:SF22">
    <property type="entry name" value="TRNA PSEUDOURIDINE SYNTHASE A 2"/>
    <property type="match status" value="1"/>
</dbReference>
<evidence type="ECO:0000256" key="6">
    <source>
        <dbReference type="PIRSR" id="PIRSR001430-2"/>
    </source>
</evidence>
<dbReference type="CDD" id="cd02570">
    <property type="entry name" value="PseudoU_synth_EcTruA"/>
    <property type="match status" value="1"/>
</dbReference>
<dbReference type="GO" id="GO:0003723">
    <property type="term" value="F:RNA binding"/>
    <property type="evidence" value="ECO:0007669"/>
    <property type="project" value="InterPro"/>
</dbReference>
<dbReference type="PIRSF" id="PIRSF001430">
    <property type="entry name" value="tRNA_psdUrid_synth"/>
    <property type="match status" value="1"/>
</dbReference>
<feature type="domain" description="Pseudouridine synthase I TruA alpha/beta" evidence="8">
    <location>
        <begin position="144"/>
        <end position="245"/>
    </location>
</feature>
<dbReference type="InterPro" id="IPR020095">
    <property type="entry name" value="PsdUridine_synth_TruA_C"/>
</dbReference>
<feature type="active site" description="Nucleophile" evidence="4 5">
    <location>
        <position position="53"/>
    </location>
</feature>
<proteinExistence type="inferred from homology"/>
<dbReference type="GO" id="GO:0160147">
    <property type="term" value="F:tRNA pseudouridine(38-40) synthase activity"/>
    <property type="evidence" value="ECO:0007669"/>
    <property type="project" value="UniProtKB-EC"/>
</dbReference>
<evidence type="ECO:0000256" key="1">
    <source>
        <dbReference type="ARBA" id="ARBA00009375"/>
    </source>
</evidence>
<dbReference type="AlphaFoldDB" id="A0A143YX22"/>
<name>A0A143YX22_9LACT</name>
<dbReference type="EC" id="5.4.99.12" evidence="4"/>
<keyword evidence="2 4" id="KW-0819">tRNA processing</keyword>
<feature type="binding site" evidence="4 6">
    <location>
        <position position="111"/>
    </location>
    <ligand>
        <name>substrate</name>
    </ligand>
</feature>
<evidence type="ECO:0000256" key="7">
    <source>
        <dbReference type="RuleBase" id="RU003792"/>
    </source>
</evidence>
<dbReference type="EMBL" id="FJNE01000008">
    <property type="protein sequence ID" value="CZQ99318.1"/>
    <property type="molecule type" value="Genomic_DNA"/>
</dbReference>
<evidence type="ECO:0000256" key="4">
    <source>
        <dbReference type="HAMAP-Rule" id="MF_00171"/>
    </source>
</evidence>
<dbReference type="InterPro" id="IPR001406">
    <property type="entry name" value="PsdUridine_synth_TruA"/>
</dbReference>
<dbReference type="OrthoDB" id="9811823at2"/>
<protein>
    <recommendedName>
        <fullName evidence="4">tRNA pseudouridine synthase A</fullName>
        <ecNumber evidence="4">5.4.99.12</ecNumber>
    </recommendedName>
    <alternativeName>
        <fullName evidence="4">tRNA pseudouridine(38-40) synthase</fullName>
    </alternativeName>
    <alternativeName>
        <fullName evidence="4">tRNA pseudouridylate synthase I</fullName>
    </alternativeName>
    <alternativeName>
        <fullName evidence="4">tRNA-uridine isomerase I</fullName>
    </alternativeName>
</protein>
<evidence type="ECO:0000259" key="8">
    <source>
        <dbReference type="Pfam" id="PF01416"/>
    </source>
</evidence>
<dbReference type="InterPro" id="IPR020097">
    <property type="entry name" value="PsdUridine_synth_TruA_a/b_dom"/>
</dbReference>
<sequence length="251" mass="28369">MRNIKMTIEYDGGRYLGWQRLGDSDKTIQGKIENILSVMTGTKIEIIGSGRTDAGAHAKGQVANFKTTSNMDLAEMQDYLIRYLPRDIVVKELEEVPERFHARYHAAAKKYSYHVWNAAVPSAFGYHYSYLYPGHLDVDRMNEACSKLVGTHDFIGFSSLKKSKKSTVRTINEITIQREGNLLHFAFVGEGFLYNMVRIMMGTILEIGAGTMEPDYIDAIFESGIRSDAGMTVPSQGLFLDEVYYKSSEMR</sequence>
<dbReference type="Gene3D" id="3.30.70.660">
    <property type="entry name" value="Pseudouridine synthase I, catalytic domain, C-terminal subdomain"/>
    <property type="match status" value="1"/>
</dbReference>
<evidence type="ECO:0000256" key="5">
    <source>
        <dbReference type="PIRSR" id="PIRSR001430-1"/>
    </source>
</evidence>
<keyword evidence="3 4" id="KW-0413">Isomerase</keyword>
<gene>
    <name evidence="4" type="primary">truA</name>
    <name evidence="9" type="ORF">Tpal_2355</name>
</gene>
<dbReference type="Gene3D" id="3.30.70.580">
    <property type="entry name" value="Pseudouridine synthase I, catalytic domain, N-terminal subdomain"/>
    <property type="match status" value="1"/>
</dbReference>